<dbReference type="Pfam" id="PF14322">
    <property type="entry name" value="SusD-like_3"/>
    <property type="match status" value="1"/>
</dbReference>
<protein>
    <submittedName>
        <fullName evidence="8">Membrane protein</fullName>
    </submittedName>
</protein>
<dbReference type="Proteomes" id="UP000645390">
    <property type="component" value="Unassembled WGS sequence"/>
</dbReference>
<dbReference type="RefSeq" id="WP_188412070.1">
    <property type="nucleotide sequence ID" value="NZ_BMDJ01000002.1"/>
</dbReference>
<keyword evidence="9" id="KW-1185">Reference proteome</keyword>
<comment type="caution">
    <text evidence="8">The sequence shown here is derived from an EMBL/GenBank/DDBJ whole genome shotgun (WGS) entry which is preliminary data.</text>
</comment>
<feature type="domain" description="RagB/SusD" evidence="6">
    <location>
        <begin position="317"/>
        <end position="577"/>
    </location>
</feature>
<evidence type="ECO:0000256" key="5">
    <source>
        <dbReference type="ARBA" id="ARBA00023237"/>
    </source>
</evidence>
<dbReference type="InterPro" id="IPR033985">
    <property type="entry name" value="SusD-like_N"/>
</dbReference>
<dbReference type="EMBL" id="BMDJ01000002">
    <property type="protein sequence ID" value="GGI23719.1"/>
    <property type="molecule type" value="Genomic_DNA"/>
</dbReference>
<dbReference type="SUPFAM" id="SSF48452">
    <property type="entry name" value="TPR-like"/>
    <property type="match status" value="1"/>
</dbReference>
<evidence type="ECO:0000256" key="2">
    <source>
        <dbReference type="ARBA" id="ARBA00006275"/>
    </source>
</evidence>
<organism evidence="8 9">
    <name type="scientific">Pedobacter mendelii</name>
    <dbReference type="NCBI Taxonomy" id="1908240"/>
    <lineage>
        <taxon>Bacteria</taxon>
        <taxon>Pseudomonadati</taxon>
        <taxon>Bacteroidota</taxon>
        <taxon>Sphingobacteriia</taxon>
        <taxon>Sphingobacteriales</taxon>
        <taxon>Sphingobacteriaceae</taxon>
        <taxon>Pedobacter</taxon>
    </lineage>
</organism>
<dbReference type="InterPro" id="IPR012944">
    <property type="entry name" value="SusD_RagB_dom"/>
</dbReference>
<name>A0ABQ2BDM5_9SPHI</name>
<sequence>MKYLFSILTMVILFTACKKGSVLDNKSNNALNEQTVFSDSVNTISFLTRIYDDEGFAFFKTRWENGGTEQATDDSEFSLSNPARRPTIYYSSNYTADGVPGFAEVWSLPWTNIRSCNLLLTKLPTTPLAASTQKRVAAEARFLRAWYYYNLLINFGGVPIIKDQVFDINDFVNIPRNSFGDCVKYVSDELDAAATILPVSWSGNDYGRVTKGAALAVKAKLLLFAASPLFNGNSYPGLATDPTRTDAAGYATYSVSRWQAAADAAKAVMNTNTYALVTDNNTAPGYGFYNMFLQRINSEYIFYHNRFANKDFEIFYLPSTRNGSKYGTPTQTLVDAFPMANGKAITDPTSGYDENNPYVNRDPRFGYSIIYNGATYFNLATNSNTQVFTYVGAPTDGFVYNASTTGPTGYYSRKMCDATLAANSPGNTNRGWPLLRYADILLIYAEAINETGQTALAYPVLKQLRARAGIAPGTDGNYGINPNMDVVAMRAFVQNERHIELMYENTRWDDVRRWKIALTTQNGRNKLMQITKNANGTYSYKVVLSFYLHAFAERNYLLPIQTSEIRKAPAMVQNPGW</sequence>
<dbReference type="PROSITE" id="PS51257">
    <property type="entry name" value="PROKAR_LIPOPROTEIN"/>
    <property type="match status" value="1"/>
</dbReference>
<evidence type="ECO:0000259" key="6">
    <source>
        <dbReference type="Pfam" id="PF07980"/>
    </source>
</evidence>
<dbReference type="Gene3D" id="1.25.40.390">
    <property type="match status" value="1"/>
</dbReference>
<keyword evidence="3" id="KW-0732">Signal</keyword>
<feature type="domain" description="SusD-like N-terminal" evidence="7">
    <location>
        <begin position="76"/>
        <end position="223"/>
    </location>
</feature>
<comment type="subcellular location">
    <subcellularLocation>
        <location evidence="1">Cell outer membrane</location>
    </subcellularLocation>
</comment>
<evidence type="ECO:0000313" key="9">
    <source>
        <dbReference type="Proteomes" id="UP000645390"/>
    </source>
</evidence>
<reference evidence="9" key="1">
    <citation type="journal article" date="2019" name="Int. J. Syst. Evol. Microbiol.">
        <title>The Global Catalogue of Microorganisms (GCM) 10K type strain sequencing project: providing services to taxonomists for standard genome sequencing and annotation.</title>
        <authorList>
            <consortium name="The Broad Institute Genomics Platform"/>
            <consortium name="The Broad Institute Genome Sequencing Center for Infectious Disease"/>
            <person name="Wu L."/>
            <person name="Ma J."/>
        </authorList>
    </citation>
    <scope>NUCLEOTIDE SEQUENCE [LARGE SCALE GENOMIC DNA]</scope>
    <source>
        <strain evidence="9">CCM 8939</strain>
    </source>
</reference>
<dbReference type="Pfam" id="PF07980">
    <property type="entry name" value="SusD_RagB"/>
    <property type="match status" value="1"/>
</dbReference>
<keyword evidence="4" id="KW-0472">Membrane</keyword>
<keyword evidence="5" id="KW-0998">Cell outer membrane</keyword>
<evidence type="ECO:0000256" key="1">
    <source>
        <dbReference type="ARBA" id="ARBA00004442"/>
    </source>
</evidence>
<gene>
    <name evidence="8" type="ORF">GCM10008119_09060</name>
</gene>
<comment type="similarity">
    <text evidence="2">Belongs to the SusD family.</text>
</comment>
<evidence type="ECO:0000259" key="7">
    <source>
        <dbReference type="Pfam" id="PF14322"/>
    </source>
</evidence>
<accession>A0ABQ2BDM5</accession>
<evidence type="ECO:0000256" key="4">
    <source>
        <dbReference type="ARBA" id="ARBA00023136"/>
    </source>
</evidence>
<proteinExistence type="inferred from homology"/>
<dbReference type="InterPro" id="IPR011990">
    <property type="entry name" value="TPR-like_helical_dom_sf"/>
</dbReference>
<evidence type="ECO:0000313" key="8">
    <source>
        <dbReference type="EMBL" id="GGI23719.1"/>
    </source>
</evidence>
<evidence type="ECO:0000256" key="3">
    <source>
        <dbReference type="ARBA" id="ARBA00022729"/>
    </source>
</evidence>